<keyword evidence="9" id="KW-0963">Cytoplasm</keyword>
<evidence type="ECO:0000313" key="12">
    <source>
        <dbReference type="EMBL" id="EMS77479.1"/>
    </source>
</evidence>
<dbReference type="Gene3D" id="3.40.50.300">
    <property type="entry name" value="P-loop containing nucleotide triphosphate hydrolases"/>
    <property type="match status" value="1"/>
</dbReference>
<dbReference type="NCBIfam" id="TIGR00450">
    <property type="entry name" value="mnmE_trmE_thdF"/>
    <property type="match status" value="1"/>
</dbReference>
<keyword evidence="4 9" id="KW-0547">Nucleotide-binding</keyword>
<accession>S0FWF5</accession>
<dbReference type="GO" id="GO:0046872">
    <property type="term" value="F:metal ion binding"/>
    <property type="evidence" value="ECO:0007669"/>
    <property type="project" value="UniProtKB-KW"/>
</dbReference>
<dbReference type="NCBIfam" id="NF003661">
    <property type="entry name" value="PRK05291.1-3"/>
    <property type="match status" value="1"/>
</dbReference>
<dbReference type="GO" id="GO:0005829">
    <property type="term" value="C:cytosol"/>
    <property type="evidence" value="ECO:0007669"/>
    <property type="project" value="TreeGrafter"/>
</dbReference>
<feature type="binding site" evidence="9">
    <location>
        <position position="235"/>
    </location>
    <ligand>
        <name>Mg(2+)</name>
        <dbReference type="ChEBI" id="CHEBI:18420"/>
    </ligand>
</feature>
<dbReference type="OrthoDB" id="9805918at2"/>
<dbReference type="CDD" id="cd14858">
    <property type="entry name" value="TrmE_N"/>
    <property type="match status" value="1"/>
</dbReference>
<feature type="binding site" evidence="9">
    <location>
        <position position="21"/>
    </location>
    <ligand>
        <name>(6S)-5-formyl-5,6,7,8-tetrahydrofolate</name>
        <dbReference type="ChEBI" id="CHEBI:57457"/>
    </ligand>
</feature>
<dbReference type="Gene3D" id="3.30.1360.120">
    <property type="entry name" value="Probable tRNA modification gtpase trme, domain 1"/>
    <property type="match status" value="1"/>
</dbReference>
<dbReference type="InterPro" id="IPR018948">
    <property type="entry name" value="GTP-bd_TrmE_N"/>
</dbReference>
<dbReference type="PROSITE" id="PS51709">
    <property type="entry name" value="G_TRME"/>
    <property type="match status" value="1"/>
</dbReference>
<keyword evidence="8 9" id="KW-0342">GTP-binding</keyword>
<comment type="caution">
    <text evidence="9">Lacks conserved residue(s) required for the propagation of feature annotation.</text>
</comment>
<dbReference type="InterPro" id="IPR027266">
    <property type="entry name" value="TrmE/GcvT-like"/>
</dbReference>
<evidence type="ECO:0000256" key="3">
    <source>
        <dbReference type="ARBA" id="ARBA00022723"/>
    </source>
</evidence>
<dbReference type="InterPro" id="IPR025867">
    <property type="entry name" value="MnmE_helical"/>
</dbReference>
<dbReference type="Proteomes" id="UP000014216">
    <property type="component" value="Unassembled WGS sequence"/>
</dbReference>
<feature type="binding site" evidence="9">
    <location>
        <position position="231"/>
    </location>
    <ligand>
        <name>K(+)</name>
        <dbReference type="ChEBI" id="CHEBI:29103"/>
    </ligand>
</feature>
<evidence type="ECO:0000256" key="9">
    <source>
        <dbReference type="HAMAP-Rule" id="MF_00379"/>
    </source>
</evidence>
<feature type="binding site" evidence="9">
    <location>
        <position position="86"/>
    </location>
    <ligand>
        <name>(6S)-5-formyl-5,6,7,8-tetrahydrofolate</name>
        <dbReference type="ChEBI" id="CHEBI:57457"/>
    </ligand>
</feature>
<evidence type="ECO:0000313" key="13">
    <source>
        <dbReference type="Proteomes" id="UP000014216"/>
    </source>
</evidence>
<keyword evidence="6 9" id="KW-0460">Magnesium</keyword>
<organism evidence="12 13">
    <name type="scientific">Desulfotignum phosphitoxidans DSM 13687</name>
    <dbReference type="NCBI Taxonomy" id="1286635"/>
    <lineage>
        <taxon>Bacteria</taxon>
        <taxon>Pseudomonadati</taxon>
        <taxon>Thermodesulfobacteriota</taxon>
        <taxon>Desulfobacteria</taxon>
        <taxon>Desulfobacterales</taxon>
        <taxon>Desulfobacteraceae</taxon>
        <taxon>Desulfotignum</taxon>
    </lineage>
</organism>
<dbReference type="GO" id="GO:0003924">
    <property type="term" value="F:GTPase activity"/>
    <property type="evidence" value="ECO:0007669"/>
    <property type="project" value="UniProtKB-UniRule"/>
</dbReference>
<evidence type="ECO:0000256" key="2">
    <source>
        <dbReference type="ARBA" id="ARBA00022694"/>
    </source>
</evidence>
<feature type="domain" description="TrmE-type G" evidence="11">
    <location>
        <begin position="221"/>
        <end position="388"/>
    </location>
</feature>
<dbReference type="HAMAP" id="MF_00379">
    <property type="entry name" value="GTPase_MnmE"/>
    <property type="match status" value="1"/>
</dbReference>
<dbReference type="PANTHER" id="PTHR42714:SF2">
    <property type="entry name" value="TRNA MODIFICATION GTPASE GTPBP3, MITOCHONDRIAL"/>
    <property type="match status" value="1"/>
</dbReference>
<proteinExistence type="inferred from homology"/>
<keyword evidence="5 9" id="KW-0378">Hydrolase</keyword>
<dbReference type="InterPro" id="IPR027417">
    <property type="entry name" value="P-loop_NTPase"/>
</dbReference>
<dbReference type="PANTHER" id="PTHR42714">
    <property type="entry name" value="TRNA MODIFICATION GTPASE GTPBP3"/>
    <property type="match status" value="1"/>
</dbReference>
<dbReference type="GO" id="GO:0002098">
    <property type="term" value="P:tRNA wobble uridine modification"/>
    <property type="evidence" value="ECO:0007669"/>
    <property type="project" value="TreeGrafter"/>
</dbReference>
<feature type="binding site" evidence="9">
    <location>
        <begin position="231"/>
        <end position="236"/>
    </location>
    <ligand>
        <name>GTP</name>
        <dbReference type="ChEBI" id="CHEBI:37565"/>
    </ligand>
</feature>
<keyword evidence="7 9" id="KW-0630">Potassium</keyword>
<feature type="binding site" evidence="9">
    <location>
        <position position="125"/>
    </location>
    <ligand>
        <name>(6S)-5-formyl-5,6,7,8-tetrahydrofolate</name>
        <dbReference type="ChEBI" id="CHEBI:57457"/>
    </ligand>
</feature>
<evidence type="ECO:0000256" key="8">
    <source>
        <dbReference type="ARBA" id="ARBA00023134"/>
    </source>
</evidence>
<dbReference type="Pfam" id="PF12631">
    <property type="entry name" value="MnmE_helical"/>
    <property type="match status" value="1"/>
</dbReference>
<protein>
    <recommendedName>
        <fullName evidence="9">tRNA modification GTPase MnmE</fullName>
        <ecNumber evidence="9">3.6.-.-</ecNumber>
    </recommendedName>
</protein>
<feature type="binding site" evidence="9">
    <location>
        <begin position="275"/>
        <end position="278"/>
    </location>
    <ligand>
        <name>GTP</name>
        <dbReference type="ChEBI" id="CHEBI:37565"/>
    </ligand>
</feature>
<dbReference type="GO" id="GO:0030488">
    <property type="term" value="P:tRNA methylation"/>
    <property type="evidence" value="ECO:0007669"/>
    <property type="project" value="TreeGrafter"/>
</dbReference>
<feature type="binding site" evidence="9">
    <location>
        <position position="250"/>
    </location>
    <ligand>
        <name>K(+)</name>
        <dbReference type="ChEBI" id="CHEBI:29103"/>
    </ligand>
</feature>
<dbReference type="RefSeq" id="WP_006968554.1">
    <property type="nucleotide sequence ID" value="NZ_APJX01000015.1"/>
</dbReference>
<dbReference type="InterPro" id="IPR031168">
    <property type="entry name" value="G_TrmE"/>
</dbReference>
<keyword evidence="13" id="KW-1185">Reference proteome</keyword>
<sequence>MNDTIAAIATPFGSGGIGVIRMSGPDAVAIAAQFFSRTRTGPPFTGNLKTHQVYHGYFLDSGEVIDEVLLIPMRGPKSYTAEDVVEIQAHSGTVVLKQILECLLSGGARLADPGEFTRRAFLNQRIDLTQAEAVADIINARSTAALKFAAAQNTGALKHQIQEMRNQLIQVLSQVEVSIDFPDDVPRENDPSQSTADIDSVMDRCREFIRQHEEACFLKEGICLAICGKPNVGKSSLMNRLLSKEKSIVTALPGTTRDPIQEAMTMNGIPFVVTDTAGIHDTDDLVEIIGIERAKDHIRGADLVLFMVEPGTALSEMEFKKMVPLDKRMLVVVNKIDLTRDTNGQAKPGGPGLPELPEICDQIPKIHISALHNQGIQPLKDKIMQLCIGDLTMDGSAVIPNLRHKTALTKALSFLESAKQGLLTGQPEETLAIDLKNSIDLLGSITGETASIDILDTIFNNFCIGK</sequence>
<dbReference type="InterPro" id="IPR006073">
    <property type="entry name" value="GTP-bd"/>
</dbReference>
<evidence type="ECO:0000256" key="7">
    <source>
        <dbReference type="ARBA" id="ARBA00022958"/>
    </source>
</evidence>
<dbReference type="Pfam" id="PF01926">
    <property type="entry name" value="MMR_HSR1"/>
    <property type="match status" value="1"/>
</dbReference>
<comment type="cofactor">
    <cofactor evidence="9">
        <name>K(+)</name>
        <dbReference type="ChEBI" id="CHEBI:29103"/>
    </cofactor>
    <text evidence="9">Binds 1 potassium ion per subunit.</text>
</comment>
<gene>
    <name evidence="9 12" type="primary">mnmE</name>
    <name evidence="9" type="synonym">trmE</name>
    <name evidence="12" type="ORF">Dpo_15c00550</name>
</gene>
<dbReference type="Gene3D" id="1.20.120.430">
    <property type="entry name" value="tRNA modification GTPase MnmE domain 2"/>
    <property type="match status" value="1"/>
</dbReference>
<dbReference type="InterPro" id="IPR027368">
    <property type="entry name" value="MnmE_dom2"/>
</dbReference>
<evidence type="ECO:0000256" key="6">
    <source>
        <dbReference type="ARBA" id="ARBA00022842"/>
    </source>
</evidence>
<feature type="binding site" evidence="9">
    <location>
        <position position="252"/>
    </location>
    <ligand>
        <name>K(+)</name>
        <dbReference type="ChEBI" id="CHEBI:29103"/>
    </ligand>
</feature>
<reference evidence="12 13" key="1">
    <citation type="journal article" date="2013" name="Genome Announc.">
        <title>Draft Genome Sequence of Desulfotignum phosphitoxidans DSM 13687 Strain FiPS-3.</title>
        <authorList>
            <person name="Poehlein A."/>
            <person name="Daniel R."/>
            <person name="Simeonova D.D."/>
        </authorList>
    </citation>
    <scope>NUCLEOTIDE SEQUENCE [LARGE SCALE GENOMIC DNA]</scope>
    <source>
        <strain evidence="12 13">DSM 13687</strain>
    </source>
</reference>
<dbReference type="SUPFAM" id="SSF52540">
    <property type="entry name" value="P-loop containing nucleoside triphosphate hydrolases"/>
    <property type="match status" value="1"/>
</dbReference>
<comment type="function">
    <text evidence="9">Exhibits a very high intrinsic GTPase hydrolysis rate. Involved in the addition of a carboxymethylaminomethyl (cmnm) group at the wobble position (U34) of certain tRNAs, forming tRNA-cmnm(5)s(2)U34.</text>
</comment>
<dbReference type="CDD" id="cd04164">
    <property type="entry name" value="trmE"/>
    <property type="match status" value="1"/>
</dbReference>
<evidence type="ECO:0000256" key="1">
    <source>
        <dbReference type="ARBA" id="ARBA00011043"/>
    </source>
</evidence>
<feature type="binding site" evidence="9">
    <location>
        <position position="255"/>
    </location>
    <ligand>
        <name>K(+)</name>
        <dbReference type="ChEBI" id="CHEBI:29103"/>
    </ligand>
</feature>
<dbReference type="AlphaFoldDB" id="S0FWF5"/>
<dbReference type="GO" id="GO:0005525">
    <property type="term" value="F:GTP binding"/>
    <property type="evidence" value="ECO:0007669"/>
    <property type="project" value="UniProtKB-UniRule"/>
</dbReference>
<comment type="subunit">
    <text evidence="9">Homodimer. Heterotetramer of two MnmE and two MnmG subunits.</text>
</comment>
<dbReference type="EMBL" id="APJX01000015">
    <property type="protein sequence ID" value="EMS77479.1"/>
    <property type="molecule type" value="Genomic_DNA"/>
</dbReference>
<dbReference type="GO" id="GO:0042802">
    <property type="term" value="F:identical protein binding"/>
    <property type="evidence" value="ECO:0007669"/>
    <property type="project" value="UniProtKB-ARBA"/>
</dbReference>
<dbReference type="InterPro" id="IPR004520">
    <property type="entry name" value="GTPase_MnmE"/>
</dbReference>
<dbReference type="NCBIfam" id="TIGR00231">
    <property type="entry name" value="small_GTP"/>
    <property type="match status" value="1"/>
</dbReference>
<evidence type="ECO:0000256" key="4">
    <source>
        <dbReference type="ARBA" id="ARBA00022741"/>
    </source>
</evidence>
<comment type="subcellular location">
    <subcellularLocation>
        <location evidence="9">Cytoplasm</location>
    </subcellularLocation>
</comment>
<dbReference type="PATRIC" id="fig|1286635.3.peg.4589"/>
<feature type="binding site" evidence="9">
    <location>
        <position position="466"/>
    </location>
    <ligand>
        <name>(6S)-5-formyl-5,6,7,8-tetrahydrofolate</name>
        <dbReference type="ChEBI" id="CHEBI:57457"/>
    </ligand>
</feature>
<evidence type="ECO:0000256" key="5">
    <source>
        <dbReference type="ARBA" id="ARBA00022801"/>
    </source>
</evidence>
<evidence type="ECO:0000256" key="10">
    <source>
        <dbReference type="RuleBase" id="RU003313"/>
    </source>
</evidence>
<dbReference type="InterPro" id="IPR005225">
    <property type="entry name" value="Small_GTP-bd"/>
</dbReference>
<dbReference type="FunFam" id="3.30.1360.120:FF:000003">
    <property type="entry name" value="tRNA modification GTPase MnmE"/>
    <property type="match status" value="1"/>
</dbReference>
<dbReference type="Pfam" id="PF10396">
    <property type="entry name" value="TrmE_N"/>
    <property type="match status" value="1"/>
</dbReference>
<comment type="caution">
    <text evidence="12">The sequence shown here is derived from an EMBL/GenBank/DDBJ whole genome shotgun (WGS) entry which is preliminary data.</text>
</comment>
<keyword evidence="3 9" id="KW-0479">Metal-binding</keyword>
<feature type="binding site" evidence="9">
    <location>
        <position position="256"/>
    </location>
    <ligand>
        <name>Mg(2+)</name>
        <dbReference type="ChEBI" id="CHEBI:18420"/>
    </ligand>
</feature>
<dbReference type="EC" id="3.6.-.-" evidence="9"/>
<keyword evidence="2 9" id="KW-0819">tRNA processing</keyword>
<name>S0FWF5_9BACT</name>
<feature type="binding site" evidence="9">
    <location>
        <begin position="250"/>
        <end position="256"/>
    </location>
    <ligand>
        <name>GTP</name>
        <dbReference type="ChEBI" id="CHEBI:37565"/>
    </ligand>
</feature>
<comment type="similarity">
    <text evidence="1 9 10">Belongs to the TRAFAC class TrmE-Era-EngA-EngB-Septin-like GTPase superfamily. TrmE GTPase family.</text>
</comment>
<evidence type="ECO:0000259" key="11">
    <source>
        <dbReference type="PROSITE" id="PS51709"/>
    </source>
</evidence>